<dbReference type="InterPro" id="IPR006700">
    <property type="entry name" value="RsmE"/>
</dbReference>
<feature type="domain" description="Ribosomal RNA small subunit methyltransferase E methyltransferase" evidence="11">
    <location>
        <begin position="74"/>
        <end position="241"/>
    </location>
</feature>
<evidence type="ECO:0000256" key="5">
    <source>
        <dbReference type="ARBA" id="ARBA00022552"/>
    </source>
</evidence>
<reference evidence="13" key="1">
    <citation type="submission" date="2018-05" db="EMBL/GenBank/DDBJ databases">
        <authorList>
            <person name="Lanie J.A."/>
            <person name="Ng W.-L."/>
            <person name="Kazmierczak K.M."/>
            <person name="Andrzejewski T.M."/>
            <person name="Davidsen T.M."/>
            <person name="Wayne K.J."/>
            <person name="Tettelin H."/>
            <person name="Glass J.I."/>
            <person name="Rusch D."/>
            <person name="Podicherti R."/>
            <person name="Tsui H.-C.T."/>
            <person name="Winkler M.E."/>
        </authorList>
    </citation>
    <scope>NUCLEOTIDE SEQUENCE</scope>
</reference>
<feature type="domain" description="Ribosomal RNA small subunit methyltransferase E PUA-like" evidence="12">
    <location>
        <begin position="22"/>
        <end position="65"/>
    </location>
</feature>
<evidence type="ECO:0000256" key="8">
    <source>
        <dbReference type="ARBA" id="ARBA00022691"/>
    </source>
</evidence>
<evidence type="ECO:0000256" key="6">
    <source>
        <dbReference type="ARBA" id="ARBA00022603"/>
    </source>
</evidence>
<dbReference type="EC" id="2.1.1.193" evidence="3"/>
<dbReference type="EMBL" id="UINC01008252">
    <property type="protein sequence ID" value="SVA37173.1"/>
    <property type="molecule type" value="Genomic_DNA"/>
</dbReference>
<dbReference type="PANTHER" id="PTHR30027:SF3">
    <property type="entry name" value="16S RRNA (URACIL(1498)-N(3))-METHYLTRANSFERASE"/>
    <property type="match status" value="1"/>
</dbReference>
<evidence type="ECO:0000259" key="12">
    <source>
        <dbReference type="Pfam" id="PF20260"/>
    </source>
</evidence>
<dbReference type="InterPro" id="IPR046887">
    <property type="entry name" value="RsmE_PUA-like"/>
</dbReference>
<dbReference type="Pfam" id="PF04452">
    <property type="entry name" value="Methyltrans_RNA"/>
    <property type="match status" value="1"/>
</dbReference>
<proteinExistence type="inferred from homology"/>
<keyword evidence="8" id="KW-0949">S-adenosyl-L-methionine</keyword>
<dbReference type="InterPro" id="IPR029026">
    <property type="entry name" value="tRNA_m1G_MTases_N"/>
</dbReference>
<dbReference type="SUPFAM" id="SSF88697">
    <property type="entry name" value="PUA domain-like"/>
    <property type="match status" value="1"/>
</dbReference>
<comment type="function">
    <text evidence="9">Specifically methylates the N3 position of the uracil ring of uridine 1498 (m3U1498) in 16S rRNA. Acts on the fully assembled 30S ribosomal subunit.</text>
</comment>
<name>A0A381VCS1_9ZZZZ</name>
<evidence type="ECO:0000256" key="9">
    <source>
        <dbReference type="ARBA" id="ARBA00025699"/>
    </source>
</evidence>
<dbReference type="AlphaFoldDB" id="A0A381VCS1"/>
<comment type="subcellular location">
    <subcellularLocation>
        <location evidence="1">Cytoplasm</location>
    </subcellularLocation>
</comment>
<evidence type="ECO:0000256" key="10">
    <source>
        <dbReference type="ARBA" id="ARBA00047944"/>
    </source>
</evidence>
<sequence length="248" mass="26546">MPPRFFAPKLSALDVVVTLPLDEAQHLRQVLRLDVGEIIHIFDGKGQECEAKVEYVGRRDVRVRPVASVQPLPESSLQLTLAPALLKGRQLDLVIRDATMLGVVAIQPLISTNMVVPAAVAQRGSLLDRWRRIAVSSAKQCGRAVVPEVRSPVDVGSLSCNDTSVSRVVLVEPALQVNGAVDLVTLVNQGRPDSLTLAVGPEGGWTSAEIEKLGNAQFIPLTLGVRTLRAAAAPAVLIAALLSHWGEF</sequence>
<dbReference type="InterPro" id="IPR029028">
    <property type="entry name" value="Alpha/beta_knot_MTases"/>
</dbReference>
<dbReference type="InterPro" id="IPR046886">
    <property type="entry name" value="RsmE_MTase_dom"/>
</dbReference>
<dbReference type="GO" id="GO:0005737">
    <property type="term" value="C:cytoplasm"/>
    <property type="evidence" value="ECO:0007669"/>
    <property type="project" value="UniProtKB-SubCell"/>
</dbReference>
<dbReference type="Gene3D" id="3.40.1280.10">
    <property type="match status" value="1"/>
</dbReference>
<organism evidence="13">
    <name type="scientific">marine metagenome</name>
    <dbReference type="NCBI Taxonomy" id="408172"/>
    <lineage>
        <taxon>unclassified sequences</taxon>
        <taxon>metagenomes</taxon>
        <taxon>ecological metagenomes</taxon>
    </lineage>
</organism>
<comment type="similarity">
    <text evidence="2">Belongs to the RNA methyltransferase RsmE family.</text>
</comment>
<keyword evidence="4" id="KW-0963">Cytoplasm</keyword>
<accession>A0A381VCS1</accession>
<keyword evidence="7" id="KW-0808">Transferase</keyword>
<comment type="catalytic activity">
    <reaction evidence="10">
        <text>uridine(1498) in 16S rRNA + S-adenosyl-L-methionine = N(3)-methyluridine(1498) in 16S rRNA + S-adenosyl-L-homocysteine + H(+)</text>
        <dbReference type="Rhea" id="RHEA:42920"/>
        <dbReference type="Rhea" id="RHEA-COMP:10283"/>
        <dbReference type="Rhea" id="RHEA-COMP:10284"/>
        <dbReference type="ChEBI" id="CHEBI:15378"/>
        <dbReference type="ChEBI" id="CHEBI:57856"/>
        <dbReference type="ChEBI" id="CHEBI:59789"/>
        <dbReference type="ChEBI" id="CHEBI:65315"/>
        <dbReference type="ChEBI" id="CHEBI:74502"/>
        <dbReference type="EC" id="2.1.1.193"/>
    </reaction>
</comment>
<dbReference type="Pfam" id="PF20260">
    <property type="entry name" value="PUA_4"/>
    <property type="match status" value="1"/>
</dbReference>
<evidence type="ECO:0000313" key="13">
    <source>
        <dbReference type="EMBL" id="SVA37173.1"/>
    </source>
</evidence>
<dbReference type="PIRSF" id="PIRSF015601">
    <property type="entry name" value="MTase_slr0722"/>
    <property type="match status" value="1"/>
</dbReference>
<evidence type="ECO:0000256" key="3">
    <source>
        <dbReference type="ARBA" id="ARBA00012328"/>
    </source>
</evidence>
<evidence type="ECO:0000256" key="2">
    <source>
        <dbReference type="ARBA" id="ARBA00005528"/>
    </source>
</evidence>
<keyword evidence="6" id="KW-0489">Methyltransferase</keyword>
<dbReference type="SUPFAM" id="SSF75217">
    <property type="entry name" value="alpha/beta knot"/>
    <property type="match status" value="1"/>
</dbReference>
<gene>
    <name evidence="13" type="ORF">METZ01_LOCUS90027</name>
</gene>
<dbReference type="PANTHER" id="PTHR30027">
    <property type="entry name" value="RIBOSOMAL RNA SMALL SUBUNIT METHYLTRANSFERASE E"/>
    <property type="match status" value="1"/>
</dbReference>
<dbReference type="CDD" id="cd18084">
    <property type="entry name" value="RsmE-like"/>
    <property type="match status" value="1"/>
</dbReference>
<protein>
    <recommendedName>
        <fullName evidence="3">16S rRNA (uracil(1498)-N(3))-methyltransferase</fullName>
        <ecNumber evidence="3">2.1.1.193</ecNumber>
    </recommendedName>
</protein>
<keyword evidence="5" id="KW-0698">rRNA processing</keyword>
<dbReference type="GO" id="GO:0070042">
    <property type="term" value="F:rRNA (uridine-N3-)-methyltransferase activity"/>
    <property type="evidence" value="ECO:0007669"/>
    <property type="project" value="TreeGrafter"/>
</dbReference>
<evidence type="ECO:0000256" key="4">
    <source>
        <dbReference type="ARBA" id="ARBA00022490"/>
    </source>
</evidence>
<evidence type="ECO:0000256" key="1">
    <source>
        <dbReference type="ARBA" id="ARBA00004496"/>
    </source>
</evidence>
<evidence type="ECO:0000259" key="11">
    <source>
        <dbReference type="Pfam" id="PF04452"/>
    </source>
</evidence>
<evidence type="ECO:0000256" key="7">
    <source>
        <dbReference type="ARBA" id="ARBA00022679"/>
    </source>
</evidence>
<dbReference type="InterPro" id="IPR015947">
    <property type="entry name" value="PUA-like_sf"/>
</dbReference>
<dbReference type="GO" id="GO:0070475">
    <property type="term" value="P:rRNA base methylation"/>
    <property type="evidence" value="ECO:0007669"/>
    <property type="project" value="TreeGrafter"/>
</dbReference>
<dbReference type="NCBIfam" id="TIGR00046">
    <property type="entry name" value="RsmE family RNA methyltransferase"/>
    <property type="match status" value="1"/>
</dbReference>